<dbReference type="EMBL" id="BDGG01000011">
    <property type="protein sequence ID" value="GAV04947.1"/>
    <property type="molecule type" value="Genomic_DNA"/>
</dbReference>
<gene>
    <name evidence="2" type="primary">RvY_15146-1</name>
    <name evidence="2" type="synonym">RvY_15146.1</name>
    <name evidence="2" type="ORF">RvY_15146</name>
</gene>
<evidence type="ECO:0000256" key="1">
    <source>
        <dbReference type="SAM" id="MobiDB-lite"/>
    </source>
</evidence>
<comment type="caution">
    <text evidence="2">The sequence shown here is derived from an EMBL/GenBank/DDBJ whole genome shotgun (WGS) entry which is preliminary data.</text>
</comment>
<dbReference type="AlphaFoldDB" id="A0A1D1VTV5"/>
<organism evidence="2 3">
    <name type="scientific">Ramazzottius varieornatus</name>
    <name type="common">Water bear</name>
    <name type="synonym">Tardigrade</name>
    <dbReference type="NCBI Taxonomy" id="947166"/>
    <lineage>
        <taxon>Eukaryota</taxon>
        <taxon>Metazoa</taxon>
        <taxon>Ecdysozoa</taxon>
        <taxon>Tardigrada</taxon>
        <taxon>Eutardigrada</taxon>
        <taxon>Parachela</taxon>
        <taxon>Hypsibioidea</taxon>
        <taxon>Ramazzottiidae</taxon>
        <taxon>Ramazzottius</taxon>
    </lineage>
</organism>
<keyword evidence="3" id="KW-1185">Reference proteome</keyword>
<protein>
    <submittedName>
        <fullName evidence="2">Uncharacterized protein</fullName>
    </submittedName>
</protein>
<evidence type="ECO:0000313" key="3">
    <source>
        <dbReference type="Proteomes" id="UP000186922"/>
    </source>
</evidence>
<accession>A0A1D1VTV5</accession>
<proteinExistence type="predicted"/>
<sequence length="656" mass="76090">MTILSLWSETRRRMMTSSFYAEPFCVHRRKCAKSPGWGMPSKFDAGPTRGARDVILKMCLGINRTEMRFAYGDVHRTESKFVSNSEYEEFVALGATPQVPAEISDEISRLVKTCLIYDEQQRPFASEISSLFHQLLSSALSHFRSAQPVDIQQKLDRPYKSDRSSLNIPEHNWYDDIIMLQSKRIDYDCEWLYTAHKFQRVGSDGLVTVVCHDRWFFTLPYFKQYSMNHDNIFPHTTFSNLFSVQTDNCCVITREDIEALFSAAPTLCEILMNRSKLKPWGSSTLAEMPASFHYIEYRLPREFSPEDVKALHAMDSKEDFSSFRTFFQENHALVADKNEMSVSPQLYVVYGLPNYVRPTKDPRLLRPNFFSMLGQGLIFADCSQTLRHNTLAPYSCCCPLVYKSCTLTACVKDHSYFAVTIAGDASADDWTEFWRQIEQQYQGYGFPRPAVKLNLNACSWKEPLQVDDMVVVQLTINNVSTVNWRQWSRWCSSDVRQLIFRSCRKVSFYLEDLPRTFPSLRSIAMDDSMFGVVEENVFAELPNLSHLCLDGASFFEAVWKATFESLVIDPEIEAHLIHLHFDDKFLWLREYLRREKHLLLDKCMATYKWVAIYDRHRTSRRKIFSSWTKRLSGSQEGFGSELADKDSTPSRNATIH</sequence>
<name>A0A1D1VTV5_RAMVA</name>
<feature type="region of interest" description="Disordered" evidence="1">
    <location>
        <begin position="633"/>
        <end position="656"/>
    </location>
</feature>
<reference evidence="2 3" key="1">
    <citation type="journal article" date="2016" name="Nat. Commun.">
        <title>Extremotolerant tardigrade genome and improved radiotolerance of human cultured cells by tardigrade-unique protein.</title>
        <authorList>
            <person name="Hashimoto T."/>
            <person name="Horikawa D.D."/>
            <person name="Saito Y."/>
            <person name="Kuwahara H."/>
            <person name="Kozuka-Hata H."/>
            <person name="Shin-I T."/>
            <person name="Minakuchi Y."/>
            <person name="Ohishi K."/>
            <person name="Motoyama A."/>
            <person name="Aizu T."/>
            <person name="Enomoto A."/>
            <person name="Kondo K."/>
            <person name="Tanaka S."/>
            <person name="Hara Y."/>
            <person name="Koshikawa S."/>
            <person name="Sagara H."/>
            <person name="Miura T."/>
            <person name="Yokobori S."/>
            <person name="Miyagawa K."/>
            <person name="Suzuki Y."/>
            <person name="Kubo T."/>
            <person name="Oyama M."/>
            <person name="Kohara Y."/>
            <person name="Fujiyama A."/>
            <person name="Arakawa K."/>
            <person name="Katayama T."/>
            <person name="Toyoda A."/>
            <person name="Kunieda T."/>
        </authorList>
    </citation>
    <scope>NUCLEOTIDE SEQUENCE [LARGE SCALE GENOMIC DNA]</scope>
    <source>
        <strain evidence="2 3">YOKOZUNA-1</strain>
    </source>
</reference>
<evidence type="ECO:0000313" key="2">
    <source>
        <dbReference type="EMBL" id="GAV04947.1"/>
    </source>
</evidence>
<dbReference type="Proteomes" id="UP000186922">
    <property type="component" value="Unassembled WGS sequence"/>
</dbReference>